<organism evidence="1 2">
    <name type="scientific">Potamilus streckersoni</name>
    <dbReference type="NCBI Taxonomy" id="2493646"/>
    <lineage>
        <taxon>Eukaryota</taxon>
        <taxon>Metazoa</taxon>
        <taxon>Spiralia</taxon>
        <taxon>Lophotrochozoa</taxon>
        <taxon>Mollusca</taxon>
        <taxon>Bivalvia</taxon>
        <taxon>Autobranchia</taxon>
        <taxon>Heteroconchia</taxon>
        <taxon>Palaeoheterodonta</taxon>
        <taxon>Unionida</taxon>
        <taxon>Unionoidea</taxon>
        <taxon>Unionidae</taxon>
        <taxon>Ambleminae</taxon>
        <taxon>Lampsilini</taxon>
        <taxon>Potamilus</taxon>
    </lineage>
</organism>
<comment type="caution">
    <text evidence="1">The sequence shown here is derived from an EMBL/GenBank/DDBJ whole genome shotgun (WGS) entry which is preliminary data.</text>
</comment>
<evidence type="ECO:0000313" key="1">
    <source>
        <dbReference type="EMBL" id="KAK3611530.1"/>
    </source>
</evidence>
<protein>
    <submittedName>
        <fullName evidence="1">Uncharacterized protein</fullName>
    </submittedName>
</protein>
<dbReference type="AlphaFoldDB" id="A0AAE0TKD8"/>
<reference evidence="1" key="2">
    <citation type="journal article" date="2021" name="Genome Biol. Evol.">
        <title>Developing a high-quality reference genome for a parasitic bivalve with doubly uniparental inheritance (Bivalvia: Unionida).</title>
        <authorList>
            <person name="Smith C.H."/>
        </authorList>
    </citation>
    <scope>NUCLEOTIDE SEQUENCE</scope>
    <source>
        <strain evidence="1">CHS0354</strain>
        <tissue evidence="1">Mantle</tissue>
    </source>
</reference>
<dbReference type="Proteomes" id="UP001195483">
    <property type="component" value="Unassembled WGS sequence"/>
</dbReference>
<accession>A0AAE0TKD8</accession>
<reference evidence="1" key="1">
    <citation type="journal article" date="2021" name="Genome Biol. Evol.">
        <title>A High-Quality Reference Genome for a Parasitic Bivalve with Doubly Uniparental Inheritance (Bivalvia: Unionida).</title>
        <authorList>
            <person name="Smith C.H."/>
        </authorList>
    </citation>
    <scope>NUCLEOTIDE SEQUENCE</scope>
    <source>
        <strain evidence="1">CHS0354</strain>
    </source>
</reference>
<proteinExistence type="predicted"/>
<sequence length="128" mass="14293">MCKKLKRDISTPTFVFRMRNIEIKSGVVILLGQLVANAFGSHQDCNVTGSKLSHVTTVPFLKPLMISHSNARVSDKRMISSNAEYKMKDVIEKDIAIDTCGGMTRTATQECYIPSLFHMPPYRTGRAV</sequence>
<name>A0AAE0TKD8_9BIVA</name>
<evidence type="ECO:0000313" key="2">
    <source>
        <dbReference type="Proteomes" id="UP001195483"/>
    </source>
</evidence>
<keyword evidence="2" id="KW-1185">Reference proteome</keyword>
<dbReference type="EMBL" id="JAEAOA010001017">
    <property type="protein sequence ID" value="KAK3611530.1"/>
    <property type="molecule type" value="Genomic_DNA"/>
</dbReference>
<reference evidence="1" key="3">
    <citation type="submission" date="2023-05" db="EMBL/GenBank/DDBJ databases">
        <authorList>
            <person name="Smith C.H."/>
        </authorList>
    </citation>
    <scope>NUCLEOTIDE SEQUENCE</scope>
    <source>
        <strain evidence="1">CHS0354</strain>
        <tissue evidence="1">Mantle</tissue>
    </source>
</reference>
<gene>
    <name evidence="1" type="ORF">CHS0354_016466</name>
</gene>